<comment type="similarity">
    <text evidence="1">Belongs to the universal stress protein A family.</text>
</comment>
<protein>
    <submittedName>
        <fullName evidence="3">Universal stress protein</fullName>
    </submittedName>
</protein>
<evidence type="ECO:0000259" key="2">
    <source>
        <dbReference type="Pfam" id="PF00582"/>
    </source>
</evidence>
<organism evidence="3 4">
    <name type="scientific">Algoriphagus pacificus</name>
    <dbReference type="NCBI Taxonomy" id="2811234"/>
    <lineage>
        <taxon>Bacteria</taxon>
        <taxon>Pseudomonadati</taxon>
        <taxon>Bacteroidota</taxon>
        <taxon>Cytophagia</taxon>
        <taxon>Cytophagales</taxon>
        <taxon>Cyclobacteriaceae</taxon>
        <taxon>Algoriphagus</taxon>
    </lineage>
</organism>
<sequence>MKILIPVDFSENSKRALEFAIFLARKKDASITILHVIEAIYDFAAQAAVVIEGMHRDAEMLLEEMVKTYDESGVTIDYLNKEGTVSIMTAKTAEELDVNFIVIGMQGSSGITKKLLGNSTIEIVKESTKPVLLIPSEAKVTQIQKVTLALEFADHEEAFLKWIIEMSQRWELNLEFLHIQTKENFQGKLSLLGLEQFIKKNHPDLAVKLHTFYAAKLDEGLNKFLEENETTILVMCHQHKNLWEQILSRSKSIQMAYHTHVPLLIMN</sequence>
<dbReference type="Pfam" id="PF00582">
    <property type="entry name" value="Usp"/>
    <property type="match status" value="1"/>
</dbReference>
<dbReference type="InterPro" id="IPR006016">
    <property type="entry name" value="UspA"/>
</dbReference>
<dbReference type="Proteomes" id="UP000664480">
    <property type="component" value="Unassembled WGS sequence"/>
</dbReference>
<feature type="domain" description="UspA" evidence="2">
    <location>
        <begin position="2"/>
        <end position="135"/>
    </location>
</feature>
<gene>
    <name evidence="3" type="ORF">J0A69_10840</name>
</gene>
<evidence type="ECO:0000313" key="3">
    <source>
        <dbReference type="EMBL" id="MBN7815930.1"/>
    </source>
</evidence>
<evidence type="ECO:0000313" key="4">
    <source>
        <dbReference type="Proteomes" id="UP000664480"/>
    </source>
</evidence>
<dbReference type="Gene3D" id="3.40.50.12370">
    <property type="match status" value="1"/>
</dbReference>
<dbReference type="SUPFAM" id="SSF52402">
    <property type="entry name" value="Adenine nucleotide alpha hydrolases-like"/>
    <property type="match status" value="2"/>
</dbReference>
<accession>A0ABS3CFQ4</accession>
<name>A0ABS3CFQ4_9BACT</name>
<dbReference type="CDD" id="cd00293">
    <property type="entry name" value="USP-like"/>
    <property type="match status" value="1"/>
</dbReference>
<dbReference type="PANTHER" id="PTHR46268:SF6">
    <property type="entry name" value="UNIVERSAL STRESS PROTEIN UP12"/>
    <property type="match status" value="1"/>
</dbReference>
<reference evidence="3 4" key="1">
    <citation type="submission" date="2021-03" db="EMBL/GenBank/DDBJ databases">
        <title>novel species isolated from a fishpond in China.</title>
        <authorList>
            <person name="Lu H."/>
            <person name="Cai Z."/>
        </authorList>
    </citation>
    <scope>NUCLEOTIDE SEQUENCE [LARGE SCALE GENOMIC DNA]</scope>
    <source>
        <strain evidence="3 4">YJ13C</strain>
    </source>
</reference>
<evidence type="ECO:0000256" key="1">
    <source>
        <dbReference type="ARBA" id="ARBA00008791"/>
    </source>
</evidence>
<dbReference type="EMBL" id="JAFKCU010000002">
    <property type="protein sequence ID" value="MBN7815930.1"/>
    <property type="molecule type" value="Genomic_DNA"/>
</dbReference>
<dbReference type="RefSeq" id="WP_206586571.1">
    <property type="nucleotide sequence ID" value="NZ_JAFKCU010000002.1"/>
</dbReference>
<dbReference type="PANTHER" id="PTHR46268">
    <property type="entry name" value="STRESS RESPONSE PROTEIN NHAX"/>
    <property type="match status" value="1"/>
</dbReference>
<keyword evidence="4" id="KW-1185">Reference proteome</keyword>
<comment type="caution">
    <text evidence="3">The sequence shown here is derived from an EMBL/GenBank/DDBJ whole genome shotgun (WGS) entry which is preliminary data.</text>
</comment>
<proteinExistence type="inferred from homology"/>